<dbReference type="PANTHER" id="PTHR43460:SF1">
    <property type="entry name" value="METHYLTRANSFERASE TYPE 11 DOMAIN-CONTAINING PROTEIN"/>
    <property type="match status" value="1"/>
</dbReference>
<dbReference type="InterPro" id="IPR029063">
    <property type="entry name" value="SAM-dependent_MTases_sf"/>
</dbReference>
<name>A0A3N4YVF5_9MICO</name>
<proteinExistence type="predicted"/>
<dbReference type="EMBL" id="RKQZ01000001">
    <property type="protein sequence ID" value="RPF23384.1"/>
    <property type="molecule type" value="Genomic_DNA"/>
</dbReference>
<evidence type="ECO:0000313" key="2">
    <source>
        <dbReference type="Proteomes" id="UP000280501"/>
    </source>
</evidence>
<accession>A0A3N4YVF5</accession>
<dbReference type="OrthoDB" id="9795864at2"/>
<dbReference type="Gene3D" id="3.40.50.150">
    <property type="entry name" value="Vaccinia Virus protein VP39"/>
    <property type="match status" value="1"/>
</dbReference>
<dbReference type="Proteomes" id="UP000280501">
    <property type="component" value="Unassembled WGS sequence"/>
</dbReference>
<comment type="caution">
    <text evidence="1">The sequence shown here is derived from an EMBL/GenBank/DDBJ whole genome shotgun (WGS) entry which is preliminary data.</text>
</comment>
<evidence type="ECO:0008006" key="3">
    <source>
        <dbReference type="Google" id="ProtNLM"/>
    </source>
</evidence>
<dbReference type="RefSeq" id="WP_123816170.1">
    <property type="nucleotide sequence ID" value="NZ_RKQZ01000001.1"/>
</dbReference>
<dbReference type="InterPro" id="IPR052939">
    <property type="entry name" value="23S_rRNA_MeTrnsfrase_RlmA"/>
</dbReference>
<dbReference type="AlphaFoldDB" id="A0A3N4YVF5"/>
<protein>
    <recommendedName>
        <fullName evidence="3">Methyltransferase family protein</fullName>
    </recommendedName>
</protein>
<gene>
    <name evidence="1" type="ORF">EDD34_4069</name>
</gene>
<keyword evidence="2" id="KW-1185">Reference proteome</keyword>
<evidence type="ECO:0000313" key="1">
    <source>
        <dbReference type="EMBL" id="RPF23384.1"/>
    </source>
</evidence>
<dbReference type="SUPFAM" id="SSF53335">
    <property type="entry name" value="S-adenosyl-L-methionine-dependent methyltransferases"/>
    <property type="match status" value="1"/>
</dbReference>
<sequence length="281" mass="29911">MLDVSIAPAPAPDAPFEDHVDWARNAPASPVTPATMPTDYTNSPVGDAITVDAQPWDYESEARRAVSGSSHGVLDIGTGDGTAFAAMGPLPEGSAATSTGPAFLAARRKLEPMRVNVQKVDEIWAEDLVLPFFDGHFATVVSRCGLISAHEVARLLQPGGVFVTEQFDTRDGFAINEALGVPVGWDPDGMTVDVLTDALQAEGMEVTRAEHHAGVRRFKSLAAVLWYLRSVPWQVPDLAQLSPGAVAAHEAGLRGLHMRFAVGAELVDEAPRLFVTARKPG</sequence>
<dbReference type="PANTHER" id="PTHR43460">
    <property type="entry name" value="METHYLTRANSFERASE"/>
    <property type="match status" value="1"/>
</dbReference>
<reference evidence="1 2" key="1">
    <citation type="submission" date="2018-11" db="EMBL/GenBank/DDBJ databases">
        <title>Sequencing the genomes of 1000 actinobacteria strains.</title>
        <authorList>
            <person name="Klenk H.-P."/>
        </authorList>
    </citation>
    <scope>NUCLEOTIDE SEQUENCE [LARGE SCALE GENOMIC DNA]</scope>
    <source>
        <strain evidence="1 2">DSM 15700</strain>
    </source>
</reference>
<organism evidence="1 2">
    <name type="scientific">Myceligenerans xiligouense</name>
    <dbReference type="NCBI Taxonomy" id="253184"/>
    <lineage>
        <taxon>Bacteria</taxon>
        <taxon>Bacillati</taxon>
        <taxon>Actinomycetota</taxon>
        <taxon>Actinomycetes</taxon>
        <taxon>Micrococcales</taxon>
        <taxon>Promicromonosporaceae</taxon>
        <taxon>Myceligenerans</taxon>
    </lineage>
</organism>